<keyword evidence="2" id="KW-0479">Metal-binding</keyword>
<proteinExistence type="predicted"/>
<evidence type="ECO:0000256" key="6">
    <source>
        <dbReference type="ARBA" id="ARBA00023049"/>
    </source>
</evidence>
<dbReference type="InterPro" id="IPR050728">
    <property type="entry name" value="Zinc_Metalloprotease_M4"/>
</dbReference>
<dbReference type="Proteomes" id="UP000622552">
    <property type="component" value="Unassembled WGS sequence"/>
</dbReference>
<evidence type="ECO:0000259" key="9">
    <source>
        <dbReference type="Pfam" id="PF07504"/>
    </source>
</evidence>
<dbReference type="Gene3D" id="1.10.390.10">
    <property type="entry name" value="Neutral Protease Domain 2"/>
    <property type="match status" value="1"/>
</dbReference>
<dbReference type="Pfam" id="PF07504">
    <property type="entry name" value="FTP"/>
    <property type="match status" value="1"/>
</dbReference>
<dbReference type="PANTHER" id="PTHR33794:SF1">
    <property type="entry name" value="BACILLOLYSIN"/>
    <property type="match status" value="1"/>
</dbReference>
<evidence type="ECO:0000259" key="8">
    <source>
        <dbReference type="Pfam" id="PF02868"/>
    </source>
</evidence>
<gene>
    <name evidence="10" type="ORF">IW245_005094</name>
</gene>
<feature type="domain" description="Peptidase M4 C-terminal" evidence="8">
    <location>
        <begin position="323"/>
        <end position="465"/>
    </location>
</feature>
<evidence type="ECO:0000256" key="5">
    <source>
        <dbReference type="ARBA" id="ARBA00022833"/>
    </source>
</evidence>
<dbReference type="InterPro" id="IPR001570">
    <property type="entry name" value="Peptidase_M4_C_domain"/>
</dbReference>
<dbReference type="InterPro" id="IPR027268">
    <property type="entry name" value="Peptidase_M4/M1_CTD_sf"/>
</dbReference>
<keyword evidence="5" id="KW-0862">Zinc</keyword>
<protein>
    <submittedName>
        <fullName evidence="10">Zn-dependent metalloprotease</fullName>
    </submittedName>
</protein>
<evidence type="ECO:0000256" key="4">
    <source>
        <dbReference type="ARBA" id="ARBA00022801"/>
    </source>
</evidence>
<evidence type="ECO:0000256" key="3">
    <source>
        <dbReference type="ARBA" id="ARBA00022729"/>
    </source>
</evidence>
<keyword evidence="3 7" id="KW-0732">Signal</keyword>
<evidence type="ECO:0000256" key="1">
    <source>
        <dbReference type="ARBA" id="ARBA00022670"/>
    </source>
</evidence>
<evidence type="ECO:0000313" key="11">
    <source>
        <dbReference type="Proteomes" id="UP000622552"/>
    </source>
</evidence>
<dbReference type="EMBL" id="JADOUF010000001">
    <property type="protein sequence ID" value="MBG6138900.1"/>
    <property type="molecule type" value="Genomic_DNA"/>
</dbReference>
<feature type="signal peptide" evidence="7">
    <location>
        <begin position="1"/>
        <end position="31"/>
    </location>
</feature>
<feature type="chain" id="PRO_5035328558" evidence="7">
    <location>
        <begin position="32"/>
        <end position="466"/>
    </location>
</feature>
<evidence type="ECO:0000256" key="7">
    <source>
        <dbReference type="SAM" id="SignalP"/>
    </source>
</evidence>
<dbReference type="Pfam" id="PF02868">
    <property type="entry name" value="Peptidase_M4_C"/>
    <property type="match status" value="1"/>
</dbReference>
<dbReference type="GO" id="GO:0004222">
    <property type="term" value="F:metalloendopeptidase activity"/>
    <property type="evidence" value="ECO:0007669"/>
    <property type="project" value="InterPro"/>
</dbReference>
<dbReference type="InterPro" id="IPR011096">
    <property type="entry name" value="FTP_domain"/>
</dbReference>
<keyword evidence="6 10" id="KW-0482">Metalloprotease</keyword>
<organism evidence="10 11">
    <name type="scientific">Longispora fulva</name>
    <dbReference type="NCBI Taxonomy" id="619741"/>
    <lineage>
        <taxon>Bacteria</taxon>
        <taxon>Bacillati</taxon>
        <taxon>Actinomycetota</taxon>
        <taxon>Actinomycetes</taxon>
        <taxon>Micromonosporales</taxon>
        <taxon>Micromonosporaceae</taxon>
        <taxon>Longispora</taxon>
    </lineage>
</organism>
<reference evidence="10" key="1">
    <citation type="submission" date="2020-11" db="EMBL/GenBank/DDBJ databases">
        <title>Sequencing the genomes of 1000 actinobacteria strains.</title>
        <authorList>
            <person name="Klenk H.-P."/>
        </authorList>
    </citation>
    <scope>NUCLEOTIDE SEQUENCE</scope>
    <source>
        <strain evidence="10">DSM 45356</strain>
    </source>
</reference>
<name>A0A8J7KHS0_9ACTN</name>
<dbReference type="PANTHER" id="PTHR33794">
    <property type="entry name" value="BACILLOLYSIN"/>
    <property type="match status" value="1"/>
</dbReference>
<keyword evidence="11" id="KW-1185">Reference proteome</keyword>
<keyword evidence="4" id="KW-0378">Hydrolase</keyword>
<feature type="domain" description="FTP" evidence="9">
    <location>
        <begin position="43"/>
        <end position="76"/>
    </location>
</feature>
<evidence type="ECO:0000313" key="10">
    <source>
        <dbReference type="EMBL" id="MBG6138900.1"/>
    </source>
</evidence>
<accession>A0A8J7KHS0</accession>
<dbReference type="SUPFAM" id="SSF55486">
    <property type="entry name" value="Metalloproteases ('zincins'), catalytic domain"/>
    <property type="match status" value="1"/>
</dbReference>
<keyword evidence="1" id="KW-0645">Protease</keyword>
<dbReference type="AlphaFoldDB" id="A0A8J7KHS0"/>
<sequence length="466" mass="49176">MKSFAIPVRRLCTLGVGAALLAVFAATPAHSEPDATEGLTLVSVQDSLLGTHFWYEQTFDGHPVLGGFYAKHVDKASGAVTVDDGRKAVQGLARGLRGVSVTAARADASAVQQTGGGAYRSRLVVVPGGAAKLAWQVHTEPATGSVSTLVDATSGAVISSTSLVKHETGTGKVFLPNPVVAQQNNTLTDSSPNSAFTYNTVTLNGLYAKNKLVGGYANNVSKKPVSSSSGTYSYNRTQAGFAQVQGYFHITTAEEYIQSLGFANVNNESQDYQTTGLTDDNSFYDPAVDKITFGTGGVDDAEDAEVIWHEYGHAIQDSQVPNFGMSEEAGAIGEGFGDYWAYTMSQAVSPNTTKTPWACIADWDSVSYTSGTPHCLRRTDGTKMYPGDLDGEVHDDGEIWSRALQDVNIALGRTNANKVILEAHFSFAPDTSMPAAANKTVATAQALYGTTAANSVKAAFHARGII</sequence>
<dbReference type="GO" id="GO:0046872">
    <property type="term" value="F:metal ion binding"/>
    <property type="evidence" value="ECO:0007669"/>
    <property type="project" value="UniProtKB-KW"/>
</dbReference>
<evidence type="ECO:0000256" key="2">
    <source>
        <dbReference type="ARBA" id="ARBA00022723"/>
    </source>
</evidence>
<dbReference type="GO" id="GO:0006508">
    <property type="term" value="P:proteolysis"/>
    <property type="evidence" value="ECO:0007669"/>
    <property type="project" value="UniProtKB-KW"/>
</dbReference>
<dbReference type="RefSeq" id="WP_233472917.1">
    <property type="nucleotide sequence ID" value="NZ_BONS01000009.1"/>
</dbReference>
<comment type="caution">
    <text evidence="10">The sequence shown here is derived from an EMBL/GenBank/DDBJ whole genome shotgun (WGS) entry which is preliminary data.</text>
</comment>